<dbReference type="GO" id="GO:0005509">
    <property type="term" value="F:calcium ion binding"/>
    <property type="evidence" value="ECO:0007669"/>
    <property type="project" value="InterPro"/>
</dbReference>
<reference evidence="3 4" key="2">
    <citation type="submission" date="2012-06" db="EMBL/GenBank/DDBJ databases">
        <authorList>
            <person name="Fiebig A."/>
        </authorList>
    </citation>
    <scope>NUCLEOTIDE SEQUENCE [LARGE SCALE GENOMIC DNA]</scope>
    <source>
        <strain evidence="3 4">DFL-43</strain>
    </source>
</reference>
<dbReference type="STRING" id="411684.HPDFL43_06450"/>
<dbReference type="AlphaFoldDB" id="A9D5A7"/>
<dbReference type="RefSeq" id="WP_156970241.1">
    <property type="nucleotide sequence ID" value="NZ_CM002917.1"/>
</dbReference>
<evidence type="ECO:0000256" key="1">
    <source>
        <dbReference type="SAM" id="SignalP"/>
    </source>
</evidence>
<dbReference type="PROSITE" id="PS50222">
    <property type="entry name" value="EF_HAND_2"/>
    <property type="match status" value="1"/>
</dbReference>
<reference evidence="3 4" key="1">
    <citation type="submission" date="2007-10" db="EMBL/GenBank/DDBJ databases">
        <authorList>
            <person name="Wagner-Dobler I."/>
            <person name="Ferriera S."/>
            <person name="Johnson J."/>
            <person name="Kravitz S."/>
            <person name="Beeson K."/>
            <person name="Sutton G."/>
            <person name="Rogers Y.-H."/>
            <person name="Friedman R."/>
            <person name="Frazier M."/>
            <person name="Venter J.C."/>
        </authorList>
    </citation>
    <scope>NUCLEOTIDE SEQUENCE [LARGE SCALE GENOMIC DNA]</scope>
    <source>
        <strain evidence="3 4">DFL-43</strain>
    </source>
</reference>
<proteinExistence type="predicted"/>
<evidence type="ECO:0000313" key="4">
    <source>
        <dbReference type="Proteomes" id="UP000004291"/>
    </source>
</evidence>
<protein>
    <recommendedName>
        <fullName evidence="2">EF-hand domain-containing protein</fullName>
    </recommendedName>
</protein>
<accession>A9D5A7</accession>
<dbReference type="PROSITE" id="PS00018">
    <property type="entry name" value="EF_HAND_1"/>
    <property type="match status" value="1"/>
</dbReference>
<dbReference type="InterPro" id="IPR002048">
    <property type="entry name" value="EF_hand_dom"/>
</dbReference>
<dbReference type="HOGENOM" id="CLU_2246258_0_0_5"/>
<evidence type="ECO:0000259" key="2">
    <source>
        <dbReference type="PROSITE" id="PS50222"/>
    </source>
</evidence>
<name>A9D5A7_HOEPD</name>
<sequence>MKKNPIAALACSIAFILPLSAAQAQSMSDADKQKMADNVVQADANGDAALTRGEFDLLLQLNAQDNLGRAAQVIRLGRQAMIFTRIDGDGNGLVTRQELQALAQ</sequence>
<gene>
    <name evidence="3" type="ORF">HPDFL43_06450</name>
</gene>
<feature type="domain" description="EF-hand" evidence="2">
    <location>
        <begin position="82"/>
        <end position="104"/>
    </location>
</feature>
<feature type="chain" id="PRO_5002736320" description="EF-hand domain-containing protein" evidence="1">
    <location>
        <begin position="25"/>
        <end position="104"/>
    </location>
</feature>
<feature type="signal peptide" evidence="1">
    <location>
        <begin position="1"/>
        <end position="24"/>
    </location>
</feature>
<dbReference type="InterPro" id="IPR018247">
    <property type="entry name" value="EF_Hand_1_Ca_BS"/>
</dbReference>
<keyword evidence="1" id="KW-0732">Signal</keyword>
<dbReference type="eggNOG" id="ENOG502ZG87">
    <property type="taxonomic scope" value="Bacteria"/>
</dbReference>
<dbReference type="Gene3D" id="1.10.238.10">
    <property type="entry name" value="EF-hand"/>
    <property type="match status" value="1"/>
</dbReference>
<comment type="caution">
    <text evidence="3">The sequence shown here is derived from an EMBL/GenBank/DDBJ whole genome shotgun (WGS) entry which is preliminary data.</text>
</comment>
<dbReference type="OrthoDB" id="8265789at2"/>
<dbReference type="SUPFAM" id="SSF47473">
    <property type="entry name" value="EF-hand"/>
    <property type="match status" value="1"/>
</dbReference>
<dbReference type="Proteomes" id="UP000004291">
    <property type="component" value="Chromosome"/>
</dbReference>
<evidence type="ECO:0000313" key="3">
    <source>
        <dbReference type="EMBL" id="EDQ34073.2"/>
    </source>
</evidence>
<keyword evidence="4" id="KW-1185">Reference proteome</keyword>
<organism evidence="3 4">
    <name type="scientific">Hoeflea phototrophica (strain DSM 17068 / NCIMB 14078 / DFL-43)</name>
    <dbReference type="NCBI Taxonomy" id="411684"/>
    <lineage>
        <taxon>Bacteria</taxon>
        <taxon>Pseudomonadati</taxon>
        <taxon>Pseudomonadota</taxon>
        <taxon>Alphaproteobacteria</taxon>
        <taxon>Hyphomicrobiales</taxon>
        <taxon>Rhizobiaceae</taxon>
        <taxon>Hoeflea</taxon>
    </lineage>
</organism>
<dbReference type="InterPro" id="IPR011992">
    <property type="entry name" value="EF-hand-dom_pair"/>
</dbReference>
<dbReference type="EMBL" id="ABIA03000002">
    <property type="protein sequence ID" value="EDQ34073.2"/>
    <property type="molecule type" value="Genomic_DNA"/>
</dbReference>